<evidence type="ECO:0000256" key="6">
    <source>
        <dbReference type="ARBA" id="ARBA00023136"/>
    </source>
</evidence>
<dbReference type="GO" id="GO:0005886">
    <property type="term" value="C:plasma membrane"/>
    <property type="evidence" value="ECO:0007669"/>
    <property type="project" value="UniProtKB-SubCell"/>
</dbReference>
<dbReference type="GO" id="GO:0022857">
    <property type="term" value="F:transmembrane transporter activity"/>
    <property type="evidence" value="ECO:0007669"/>
    <property type="project" value="TreeGrafter"/>
</dbReference>
<keyword evidence="5 7" id="KW-1133">Transmembrane helix</keyword>
<keyword evidence="6 7" id="KW-0472">Membrane</keyword>
<dbReference type="PANTHER" id="PTHR33362">
    <property type="entry name" value="SIALIC ACID TRAP TRANSPORTER PERMEASE PROTEIN SIAT-RELATED"/>
    <property type="match status" value="1"/>
</dbReference>
<comment type="subcellular location">
    <subcellularLocation>
        <location evidence="1">Cell inner membrane</location>
        <topology evidence="1">Multi-pass membrane protein</topology>
    </subcellularLocation>
</comment>
<dbReference type="EMBL" id="UINC01047914">
    <property type="protein sequence ID" value="SVB57793.1"/>
    <property type="molecule type" value="Genomic_DNA"/>
</dbReference>
<feature type="transmembrane region" description="Helical" evidence="7">
    <location>
        <begin position="134"/>
        <end position="158"/>
    </location>
</feature>
<dbReference type="PANTHER" id="PTHR33362:SF5">
    <property type="entry name" value="C4-DICARBOXYLATE TRAP TRANSPORTER LARGE PERMEASE PROTEIN DCTM"/>
    <property type="match status" value="1"/>
</dbReference>
<keyword evidence="4 7" id="KW-0812">Transmembrane</keyword>
<keyword evidence="3" id="KW-0997">Cell inner membrane</keyword>
<evidence type="ECO:0000256" key="1">
    <source>
        <dbReference type="ARBA" id="ARBA00004429"/>
    </source>
</evidence>
<dbReference type="InterPro" id="IPR004681">
    <property type="entry name" value="TRAP_DctM"/>
</dbReference>
<evidence type="ECO:0000256" key="5">
    <source>
        <dbReference type="ARBA" id="ARBA00022989"/>
    </source>
</evidence>
<accession>A0A382F6F8</accession>
<feature type="domain" description="TRAP C4-dicarboxylate transport system permease DctM subunit" evidence="8">
    <location>
        <begin position="9"/>
        <end position="212"/>
    </location>
</feature>
<reference evidence="9" key="1">
    <citation type="submission" date="2018-05" db="EMBL/GenBank/DDBJ databases">
        <authorList>
            <person name="Lanie J.A."/>
            <person name="Ng W.-L."/>
            <person name="Kazmierczak K.M."/>
            <person name="Andrzejewski T.M."/>
            <person name="Davidsen T.M."/>
            <person name="Wayne K.J."/>
            <person name="Tettelin H."/>
            <person name="Glass J.I."/>
            <person name="Rusch D."/>
            <person name="Podicherti R."/>
            <person name="Tsui H.-C.T."/>
            <person name="Winkler M.E."/>
        </authorList>
    </citation>
    <scope>NUCLEOTIDE SEQUENCE</scope>
</reference>
<evidence type="ECO:0000256" key="7">
    <source>
        <dbReference type="SAM" id="Phobius"/>
    </source>
</evidence>
<evidence type="ECO:0000256" key="2">
    <source>
        <dbReference type="ARBA" id="ARBA00022475"/>
    </source>
</evidence>
<feature type="transmembrane region" description="Helical" evidence="7">
    <location>
        <begin position="75"/>
        <end position="96"/>
    </location>
</feature>
<gene>
    <name evidence="9" type="ORF">METZ01_LOCUS210647</name>
</gene>
<keyword evidence="2" id="KW-1003">Cell membrane</keyword>
<name>A0A382F6F8_9ZZZZ</name>
<evidence type="ECO:0000259" key="8">
    <source>
        <dbReference type="Pfam" id="PF06808"/>
    </source>
</evidence>
<feature type="transmembrane region" description="Helical" evidence="7">
    <location>
        <begin position="38"/>
        <end position="55"/>
    </location>
</feature>
<evidence type="ECO:0000313" key="9">
    <source>
        <dbReference type="EMBL" id="SVB57793.1"/>
    </source>
</evidence>
<sequence length="218" mass="23722">KTSLREKISSMNGLWGFISLIIIVLGGIYTGIATPTESAAVGALGAFILALPILIKEPKKLVESLIETSVTTSMIFIIIVGASLFTMFLSIANIPATLTESVISLDSPGMYTLGMVLLMYIPLGMFLGPIEIMLITLPIVFPVLIDLGFNGIWLGILLVKMMEIGYVTPPLGMNVFVLHGMNPHVSLKRIFGHSTRFIAADLFVLLLCILFPFLVYYP</sequence>
<feature type="transmembrane region" description="Helical" evidence="7">
    <location>
        <begin position="12"/>
        <end position="32"/>
    </location>
</feature>
<protein>
    <recommendedName>
        <fullName evidence="8">TRAP C4-dicarboxylate transport system permease DctM subunit domain-containing protein</fullName>
    </recommendedName>
</protein>
<proteinExistence type="predicted"/>
<evidence type="ECO:0000256" key="3">
    <source>
        <dbReference type="ARBA" id="ARBA00022519"/>
    </source>
</evidence>
<feature type="transmembrane region" description="Helical" evidence="7">
    <location>
        <begin position="197"/>
        <end position="217"/>
    </location>
</feature>
<feature type="non-terminal residue" evidence="9">
    <location>
        <position position="1"/>
    </location>
</feature>
<feature type="transmembrane region" description="Helical" evidence="7">
    <location>
        <begin position="108"/>
        <end position="127"/>
    </location>
</feature>
<dbReference type="Pfam" id="PF06808">
    <property type="entry name" value="DctM"/>
    <property type="match status" value="1"/>
</dbReference>
<organism evidence="9">
    <name type="scientific">marine metagenome</name>
    <dbReference type="NCBI Taxonomy" id="408172"/>
    <lineage>
        <taxon>unclassified sequences</taxon>
        <taxon>metagenomes</taxon>
        <taxon>ecological metagenomes</taxon>
    </lineage>
</organism>
<evidence type="ECO:0000256" key="4">
    <source>
        <dbReference type="ARBA" id="ARBA00022692"/>
    </source>
</evidence>
<dbReference type="AlphaFoldDB" id="A0A382F6F8"/>
<dbReference type="InterPro" id="IPR010656">
    <property type="entry name" value="DctM"/>
</dbReference>